<keyword evidence="2" id="KW-1185">Reference proteome</keyword>
<proteinExistence type="predicted"/>
<evidence type="ECO:0000313" key="2">
    <source>
        <dbReference type="Proteomes" id="UP000800096"/>
    </source>
</evidence>
<dbReference type="Proteomes" id="UP000800096">
    <property type="component" value="Unassembled WGS sequence"/>
</dbReference>
<dbReference type="EMBL" id="ML979144">
    <property type="protein sequence ID" value="KAF1911491.1"/>
    <property type="molecule type" value="Genomic_DNA"/>
</dbReference>
<sequence>MVLREPCTVHCGAVFSFVRASIVSRSICALNCRKVHVQPLVAEIKRYYPRRHLFLCPVRQALVVIPPLAISRSIPGERYDCVEKCW</sequence>
<accession>A0A6A5Q6K5</accession>
<evidence type="ECO:0000313" key="1">
    <source>
        <dbReference type="EMBL" id="KAF1911491.1"/>
    </source>
</evidence>
<gene>
    <name evidence="1" type="ORF">BDU57DRAFT_524648</name>
</gene>
<dbReference type="AlphaFoldDB" id="A0A6A5Q6K5"/>
<name>A0A6A5Q6K5_AMPQU</name>
<protein>
    <submittedName>
        <fullName evidence="1">Uncharacterized protein</fullName>
    </submittedName>
</protein>
<reference evidence="1" key="1">
    <citation type="journal article" date="2020" name="Stud. Mycol.">
        <title>101 Dothideomycetes genomes: a test case for predicting lifestyles and emergence of pathogens.</title>
        <authorList>
            <person name="Haridas S."/>
            <person name="Albert R."/>
            <person name="Binder M."/>
            <person name="Bloem J."/>
            <person name="Labutti K."/>
            <person name="Salamov A."/>
            <person name="Andreopoulos B."/>
            <person name="Baker S."/>
            <person name="Barry K."/>
            <person name="Bills G."/>
            <person name="Bluhm B."/>
            <person name="Cannon C."/>
            <person name="Castanera R."/>
            <person name="Culley D."/>
            <person name="Daum C."/>
            <person name="Ezra D."/>
            <person name="Gonzalez J."/>
            <person name="Henrissat B."/>
            <person name="Kuo A."/>
            <person name="Liang C."/>
            <person name="Lipzen A."/>
            <person name="Lutzoni F."/>
            <person name="Magnuson J."/>
            <person name="Mondo S."/>
            <person name="Nolan M."/>
            <person name="Ohm R."/>
            <person name="Pangilinan J."/>
            <person name="Park H.-J."/>
            <person name="Ramirez L."/>
            <person name="Alfaro M."/>
            <person name="Sun H."/>
            <person name="Tritt A."/>
            <person name="Yoshinaga Y."/>
            <person name="Zwiers L.-H."/>
            <person name="Turgeon B."/>
            <person name="Goodwin S."/>
            <person name="Spatafora J."/>
            <person name="Crous P."/>
            <person name="Grigoriev I."/>
        </authorList>
    </citation>
    <scope>NUCLEOTIDE SEQUENCE</scope>
    <source>
        <strain evidence="1">HMLAC05119</strain>
    </source>
</reference>
<organism evidence="1 2">
    <name type="scientific">Ampelomyces quisqualis</name>
    <name type="common">Powdery mildew agent</name>
    <dbReference type="NCBI Taxonomy" id="50730"/>
    <lineage>
        <taxon>Eukaryota</taxon>
        <taxon>Fungi</taxon>
        <taxon>Dikarya</taxon>
        <taxon>Ascomycota</taxon>
        <taxon>Pezizomycotina</taxon>
        <taxon>Dothideomycetes</taxon>
        <taxon>Pleosporomycetidae</taxon>
        <taxon>Pleosporales</taxon>
        <taxon>Pleosporineae</taxon>
        <taxon>Phaeosphaeriaceae</taxon>
        <taxon>Ampelomyces</taxon>
    </lineage>
</organism>